<organism evidence="2 3">
    <name type="scientific">Apatococcus lobatus</name>
    <dbReference type="NCBI Taxonomy" id="904363"/>
    <lineage>
        <taxon>Eukaryota</taxon>
        <taxon>Viridiplantae</taxon>
        <taxon>Chlorophyta</taxon>
        <taxon>core chlorophytes</taxon>
        <taxon>Trebouxiophyceae</taxon>
        <taxon>Chlorellales</taxon>
        <taxon>Chlorellaceae</taxon>
        <taxon>Apatococcus</taxon>
    </lineage>
</organism>
<dbReference type="AlphaFoldDB" id="A0AAW1RPD7"/>
<dbReference type="Proteomes" id="UP001438707">
    <property type="component" value="Unassembled WGS sequence"/>
</dbReference>
<dbReference type="PANTHER" id="PTHR34687">
    <property type="entry name" value="CHAPERONE PROTEIN DNAJ-LIKE PROTEIN"/>
    <property type="match status" value="1"/>
</dbReference>
<protein>
    <submittedName>
        <fullName evidence="2">Uncharacterized protein</fullName>
    </submittedName>
</protein>
<evidence type="ECO:0000256" key="1">
    <source>
        <dbReference type="SAM" id="MobiDB-lite"/>
    </source>
</evidence>
<proteinExistence type="predicted"/>
<feature type="compositionally biased region" description="Low complexity" evidence="1">
    <location>
        <begin position="21"/>
        <end position="30"/>
    </location>
</feature>
<comment type="caution">
    <text evidence="2">The sequence shown here is derived from an EMBL/GenBank/DDBJ whole genome shotgun (WGS) entry which is preliminary data.</text>
</comment>
<dbReference type="PANTHER" id="PTHR34687:SF1">
    <property type="entry name" value="CHAPERONE PROTEIN DNAJ-LIKE PROTEIN"/>
    <property type="match status" value="1"/>
</dbReference>
<evidence type="ECO:0000313" key="2">
    <source>
        <dbReference type="EMBL" id="KAK9835488.1"/>
    </source>
</evidence>
<accession>A0AAW1RPD7</accession>
<reference evidence="2 3" key="1">
    <citation type="journal article" date="2024" name="Nat. Commun.">
        <title>Phylogenomics reveals the evolutionary origins of lichenization in chlorophyte algae.</title>
        <authorList>
            <person name="Puginier C."/>
            <person name="Libourel C."/>
            <person name="Otte J."/>
            <person name="Skaloud P."/>
            <person name="Haon M."/>
            <person name="Grisel S."/>
            <person name="Petersen M."/>
            <person name="Berrin J.G."/>
            <person name="Delaux P.M."/>
            <person name="Dal Grande F."/>
            <person name="Keller J."/>
        </authorList>
    </citation>
    <scope>NUCLEOTIDE SEQUENCE [LARGE SCALE GENOMIC DNA]</scope>
    <source>
        <strain evidence="2 3">SAG 2145</strain>
    </source>
</reference>
<evidence type="ECO:0000313" key="3">
    <source>
        <dbReference type="Proteomes" id="UP001438707"/>
    </source>
</evidence>
<dbReference type="EMBL" id="JALJOS010000008">
    <property type="protein sequence ID" value="KAK9835488.1"/>
    <property type="molecule type" value="Genomic_DNA"/>
</dbReference>
<keyword evidence="3" id="KW-1185">Reference proteome</keyword>
<name>A0AAW1RPD7_9CHLO</name>
<sequence>MPCTASCSGRPFESSSSTSRAAIPPALAAPRHSRRGCRRSSRRSVPAQASAAAFAGDISSFSSASGGLSYETLQQLTSVLGFLIGAGWFAYQFSQTKGDASEGMRECPTCHGSGTVECVCTRWADGDVGCGICGGSGRMVCQSCKGGGTGVPISARMYIQR</sequence>
<feature type="compositionally biased region" description="Basic residues" evidence="1">
    <location>
        <begin position="31"/>
        <end position="42"/>
    </location>
</feature>
<feature type="region of interest" description="Disordered" evidence="1">
    <location>
        <begin position="1"/>
        <end position="44"/>
    </location>
</feature>
<gene>
    <name evidence="2" type="ORF">WJX74_001354</name>
</gene>